<accession>A0ABS2G439</accession>
<organism evidence="1 2">
    <name type="scientific">Fusobacterium mortiferum</name>
    <dbReference type="NCBI Taxonomy" id="850"/>
    <lineage>
        <taxon>Bacteria</taxon>
        <taxon>Fusobacteriati</taxon>
        <taxon>Fusobacteriota</taxon>
        <taxon>Fusobacteriia</taxon>
        <taxon>Fusobacteriales</taxon>
        <taxon>Fusobacteriaceae</taxon>
        <taxon>Fusobacterium</taxon>
    </lineage>
</organism>
<name>A0ABS2G439_FUSMR</name>
<gene>
    <name evidence="1" type="ORF">H6A04_11095</name>
</gene>
<reference evidence="1 2" key="1">
    <citation type="journal article" date="2021" name="Sci. Rep.">
        <title>The distribution of antibiotic resistance genes in chicken gut microbiota commensals.</title>
        <authorList>
            <person name="Juricova H."/>
            <person name="Matiasovicova J."/>
            <person name="Kubasova T."/>
            <person name="Cejkova D."/>
            <person name="Rychlik I."/>
        </authorList>
    </citation>
    <scope>NUCLEOTIDE SEQUENCE [LARGE SCALE GENOMIC DNA]</scope>
    <source>
        <strain evidence="1 2">An425</strain>
    </source>
</reference>
<evidence type="ECO:0000313" key="1">
    <source>
        <dbReference type="EMBL" id="MBM6876179.1"/>
    </source>
</evidence>
<comment type="caution">
    <text evidence="1">The sequence shown here is derived from an EMBL/GenBank/DDBJ whole genome shotgun (WGS) entry which is preliminary data.</text>
</comment>
<protein>
    <submittedName>
        <fullName evidence="1">Uncharacterized protein</fullName>
    </submittedName>
</protein>
<proteinExistence type="predicted"/>
<dbReference type="RefSeq" id="WP_204716801.1">
    <property type="nucleotide sequence ID" value="NZ_JACJLT010000208.1"/>
</dbReference>
<evidence type="ECO:0000313" key="2">
    <source>
        <dbReference type="Proteomes" id="UP000728968"/>
    </source>
</evidence>
<feature type="non-terminal residue" evidence="1">
    <location>
        <position position="96"/>
    </location>
</feature>
<sequence>MSDEEKEIDNELESLEERRKENLAYELAKNLKEGEACPVCGSVHHIKVEHNSCEDIEKIQKDLKIANERKSKNIAEVGKLQGSITSFKESIKNLDV</sequence>
<dbReference type="Proteomes" id="UP000728968">
    <property type="component" value="Unassembled WGS sequence"/>
</dbReference>
<keyword evidence="2" id="KW-1185">Reference proteome</keyword>
<dbReference type="EMBL" id="JACJLT010000208">
    <property type="protein sequence ID" value="MBM6876179.1"/>
    <property type="molecule type" value="Genomic_DNA"/>
</dbReference>